<dbReference type="Proteomes" id="UP001519064">
    <property type="component" value="Unassembled WGS sequence"/>
</dbReference>
<dbReference type="EMBL" id="JADKMA010000026">
    <property type="protein sequence ID" value="MBO8191585.1"/>
    <property type="molecule type" value="Genomic_DNA"/>
</dbReference>
<proteinExistence type="predicted"/>
<feature type="compositionally biased region" description="Pro residues" evidence="1">
    <location>
        <begin position="57"/>
        <end position="68"/>
    </location>
</feature>
<gene>
    <name evidence="2" type="ORF">ITI46_07745</name>
</gene>
<feature type="region of interest" description="Disordered" evidence="1">
    <location>
        <begin position="41"/>
        <end position="68"/>
    </location>
</feature>
<evidence type="ECO:0000256" key="1">
    <source>
        <dbReference type="SAM" id="MobiDB-lite"/>
    </source>
</evidence>
<accession>A0ABS3X879</accession>
<name>A0ABS3X879_9ACTN</name>
<protein>
    <submittedName>
        <fullName evidence="2">Uncharacterized protein</fullName>
    </submittedName>
</protein>
<comment type="caution">
    <text evidence="2">The sequence shown here is derived from an EMBL/GenBank/DDBJ whole genome shotgun (WGS) entry which is preliminary data.</text>
</comment>
<evidence type="ECO:0000313" key="3">
    <source>
        <dbReference type="Proteomes" id="UP001519064"/>
    </source>
</evidence>
<sequence length="68" mass="7379">MERIGAIEARLERAEHELCSNSGGSLWDAVELANQRWARRCPQEAGEATETPDETPGEPPPALAPRGP</sequence>
<organism evidence="2 3">
    <name type="scientific">Streptomyces oryzae</name>
    <dbReference type="NCBI Taxonomy" id="1434886"/>
    <lineage>
        <taxon>Bacteria</taxon>
        <taxon>Bacillati</taxon>
        <taxon>Actinomycetota</taxon>
        <taxon>Actinomycetes</taxon>
        <taxon>Kitasatosporales</taxon>
        <taxon>Streptomycetaceae</taxon>
        <taxon>Streptomyces</taxon>
    </lineage>
</organism>
<keyword evidence="3" id="KW-1185">Reference proteome</keyword>
<evidence type="ECO:0000313" key="2">
    <source>
        <dbReference type="EMBL" id="MBO8191585.1"/>
    </source>
</evidence>
<dbReference type="RefSeq" id="WP_209238683.1">
    <property type="nucleotide sequence ID" value="NZ_JADKMA010000026.1"/>
</dbReference>
<reference evidence="2 3" key="1">
    <citation type="submission" date="2020-11" db="EMBL/GenBank/DDBJ databases">
        <title>Streptomyces spirodelae sp. nov., isolated from duckweed.</title>
        <authorList>
            <person name="Saimee Y."/>
            <person name="Duangmal K."/>
        </authorList>
    </citation>
    <scope>NUCLEOTIDE SEQUENCE [LARGE SCALE GENOMIC DNA]</scope>
    <source>
        <strain evidence="2 3">S16-07</strain>
    </source>
</reference>